<evidence type="ECO:0000259" key="1">
    <source>
        <dbReference type="Pfam" id="PF13468"/>
    </source>
</evidence>
<dbReference type="SUPFAM" id="SSF54593">
    <property type="entry name" value="Glyoxalase/Bleomycin resistance protein/Dihydroxybiphenyl dioxygenase"/>
    <property type="match status" value="1"/>
</dbReference>
<evidence type="ECO:0000313" key="2">
    <source>
        <dbReference type="EMBL" id="MBP0440983.1"/>
    </source>
</evidence>
<dbReference type="Pfam" id="PF13468">
    <property type="entry name" value="Glyoxalase_3"/>
    <property type="match status" value="1"/>
</dbReference>
<proteinExistence type="predicted"/>
<dbReference type="PANTHER" id="PTHR40265">
    <property type="entry name" value="BLL2707 PROTEIN"/>
    <property type="match status" value="1"/>
</dbReference>
<dbReference type="RefSeq" id="WP_209337009.1">
    <property type="nucleotide sequence ID" value="NZ_JAGIYY010000010.1"/>
</dbReference>
<dbReference type="InterPro" id="IPR025870">
    <property type="entry name" value="Glyoxalase-like_dom"/>
</dbReference>
<comment type="caution">
    <text evidence="2">The sequence shown here is derived from an EMBL/GenBank/DDBJ whole genome shotgun (WGS) entry which is preliminary data.</text>
</comment>
<dbReference type="PANTHER" id="PTHR40265:SF1">
    <property type="entry name" value="GLYOXALASE-LIKE DOMAIN-CONTAINING PROTEIN"/>
    <property type="match status" value="1"/>
</dbReference>
<sequence length="297" mass="31485">MSNQLRPLDHLVLPVADLTVAEQRYAALGFTVAPRGEHPFGTVNACVYLSDDTFLEPLAVGNADAATTAVESGNVFVSHHTKYQTRAGQEGFSALVLGTLDAAADHERFRAEGISGGDMLRFSRPFIGKDGSSGEATFLLAFAADLRAPDALFFTCERIGVPKVDRAPLTEHANGAARLKRVILVAPEPQLFETLFTKLLDDAAVVPTSSGFKIATATTDIEVLEPKAAATLLGTETWDAFDPTLQLAAVEFAVSDLGATGELLQRKGIASDQRNGIICVAPAPGQGVPFLFSEDGR</sequence>
<keyword evidence="3" id="KW-1185">Reference proteome</keyword>
<dbReference type="EMBL" id="JAGIYY010000010">
    <property type="protein sequence ID" value="MBP0440983.1"/>
    <property type="molecule type" value="Genomic_DNA"/>
</dbReference>
<organism evidence="2 3">
    <name type="scientific">Tianweitania sediminis</name>
    <dbReference type="NCBI Taxonomy" id="1502156"/>
    <lineage>
        <taxon>Bacteria</taxon>
        <taxon>Pseudomonadati</taxon>
        <taxon>Pseudomonadota</taxon>
        <taxon>Alphaproteobacteria</taxon>
        <taxon>Hyphomicrobiales</taxon>
        <taxon>Phyllobacteriaceae</taxon>
        <taxon>Tianweitania</taxon>
    </lineage>
</organism>
<gene>
    <name evidence="2" type="ORF">J5Y06_20235</name>
</gene>
<evidence type="ECO:0000313" key="3">
    <source>
        <dbReference type="Proteomes" id="UP000666240"/>
    </source>
</evidence>
<protein>
    <submittedName>
        <fullName evidence="2">VOC family protein</fullName>
    </submittedName>
</protein>
<dbReference type="Proteomes" id="UP000666240">
    <property type="component" value="Unassembled WGS sequence"/>
</dbReference>
<dbReference type="AlphaFoldDB" id="A0A8J7R4G2"/>
<reference evidence="2" key="1">
    <citation type="submission" date="2021-03" db="EMBL/GenBank/DDBJ databases">
        <title>Genome sequencing and assembly of Tianweitania sediminis.</title>
        <authorList>
            <person name="Chhetri G."/>
        </authorList>
    </citation>
    <scope>NUCLEOTIDE SEQUENCE</scope>
    <source>
        <strain evidence="2">Z8</strain>
    </source>
</reference>
<feature type="domain" description="Glyoxalase-like" evidence="1">
    <location>
        <begin position="8"/>
        <end position="199"/>
    </location>
</feature>
<dbReference type="Gene3D" id="3.10.180.10">
    <property type="entry name" value="2,3-Dihydroxybiphenyl 1,2-Dioxygenase, domain 1"/>
    <property type="match status" value="1"/>
</dbReference>
<name>A0A8J7R4G2_9HYPH</name>
<accession>A0A8J7R4G2</accession>
<dbReference type="InterPro" id="IPR029068">
    <property type="entry name" value="Glyas_Bleomycin-R_OHBP_Dase"/>
</dbReference>